<dbReference type="InterPro" id="IPR036291">
    <property type="entry name" value="NAD(P)-bd_dom_sf"/>
</dbReference>
<dbReference type="GO" id="GO:0016491">
    <property type="term" value="F:oxidoreductase activity"/>
    <property type="evidence" value="ECO:0007669"/>
    <property type="project" value="UniProtKB-KW"/>
</dbReference>
<reference evidence="4" key="1">
    <citation type="journal article" date="2019" name="Int. J. Syst. Evol. Microbiol.">
        <title>The Global Catalogue of Microorganisms (GCM) 10K type strain sequencing project: providing services to taxonomists for standard genome sequencing and annotation.</title>
        <authorList>
            <consortium name="The Broad Institute Genomics Platform"/>
            <consortium name="The Broad Institute Genome Sequencing Center for Infectious Disease"/>
            <person name="Wu L."/>
            <person name="Ma J."/>
        </authorList>
    </citation>
    <scope>NUCLEOTIDE SEQUENCE [LARGE SCALE GENOMIC DNA]</scope>
    <source>
        <strain evidence="4">CGMCC 4.6997</strain>
    </source>
</reference>
<dbReference type="Pfam" id="PF13561">
    <property type="entry name" value="adh_short_C2"/>
    <property type="match status" value="1"/>
</dbReference>
<evidence type="ECO:0000256" key="1">
    <source>
        <dbReference type="ARBA" id="ARBA00006484"/>
    </source>
</evidence>
<proteinExistence type="inferred from homology"/>
<dbReference type="PRINTS" id="PR00080">
    <property type="entry name" value="SDRFAMILY"/>
</dbReference>
<dbReference type="CDD" id="cd05233">
    <property type="entry name" value="SDR_c"/>
    <property type="match status" value="1"/>
</dbReference>
<comment type="caution">
    <text evidence="3">The sequence shown here is derived from an EMBL/GenBank/DDBJ whole genome shotgun (WGS) entry which is preliminary data.</text>
</comment>
<organism evidence="3 4">
    <name type="scientific">Lysinimonas soli</name>
    <dbReference type="NCBI Taxonomy" id="1074233"/>
    <lineage>
        <taxon>Bacteria</taxon>
        <taxon>Bacillati</taxon>
        <taxon>Actinomycetota</taxon>
        <taxon>Actinomycetes</taxon>
        <taxon>Micrococcales</taxon>
        <taxon>Microbacteriaceae</taxon>
        <taxon>Lysinimonas</taxon>
    </lineage>
</organism>
<evidence type="ECO:0000313" key="3">
    <source>
        <dbReference type="EMBL" id="MFC5502633.1"/>
    </source>
</evidence>
<dbReference type="PANTHER" id="PTHR42760:SF133">
    <property type="entry name" value="3-OXOACYL-[ACYL-CARRIER-PROTEIN] REDUCTASE"/>
    <property type="match status" value="1"/>
</dbReference>
<dbReference type="RefSeq" id="WP_386740322.1">
    <property type="nucleotide sequence ID" value="NZ_JBHSMG010000002.1"/>
</dbReference>
<sequence>MTLEGRVVVVTGAARGLGRGIAHRLADDGARVAVVDLDLRSYRDFPLEAAAMTGETTDAELRAMGHRSRGYEVDLSDARATAEVFATIRDELGPIDGLVCNAGGGSGDVHGNRASSLDLVDLESALRRNLVTTVTCCTAVAEQMRTAGRGSIVTMSSVNGVKPTDDGGYAHYGVAKAAVAMYTRYLARDLAASGVRANAIAPGTVPTGRLREVWEHDGSLDAVATRVPFGRLPRIAEIADVVRFLVSDESSYITGQTISIDGGATL</sequence>
<protein>
    <submittedName>
        <fullName evidence="3">SDR family NAD(P)-dependent oxidoreductase</fullName>
        <ecNumber evidence="3">1.1.1.-</ecNumber>
    </submittedName>
</protein>
<keyword evidence="4" id="KW-1185">Reference proteome</keyword>
<evidence type="ECO:0000256" key="2">
    <source>
        <dbReference type="ARBA" id="ARBA00023002"/>
    </source>
</evidence>
<gene>
    <name evidence="3" type="ORF">ACFPJ4_10335</name>
</gene>
<comment type="similarity">
    <text evidence="1">Belongs to the short-chain dehydrogenases/reductases (SDR) family.</text>
</comment>
<dbReference type="EC" id="1.1.1.-" evidence="3"/>
<dbReference type="PRINTS" id="PR00081">
    <property type="entry name" value="GDHRDH"/>
</dbReference>
<dbReference type="SUPFAM" id="SSF51735">
    <property type="entry name" value="NAD(P)-binding Rossmann-fold domains"/>
    <property type="match status" value="1"/>
</dbReference>
<evidence type="ECO:0000313" key="4">
    <source>
        <dbReference type="Proteomes" id="UP001596039"/>
    </source>
</evidence>
<dbReference type="PANTHER" id="PTHR42760">
    <property type="entry name" value="SHORT-CHAIN DEHYDROGENASES/REDUCTASES FAMILY MEMBER"/>
    <property type="match status" value="1"/>
</dbReference>
<keyword evidence="2 3" id="KW-0560">Oxidoreductase</keyword>
<dbReference type="Gene3D" id="3.40.50.720">
    <property type="entry name" value="NAD(P)-binding Rossmann-like Domain"/>
    <property type="match status" value="1"/>
</dbReference>
<dbReference type="InterPro" id="IPR002347">
    <property type="entry name" value="SDR_fam"/>
</dbReference>
<dbReference type="EMBL" id="JBHSMG010000002">
    <property type="protein sequence ID" value="MFC5502633.1"/>
    <property type="molecule type" value="Genomic_DNA"/>
</dbReference>
<name>A0ABW0NSB3_9MICO</name>
<dbReference type="Proteomes" id="UP001596039">
    <property type="component" value="Unassembled WGS sequence"/>
</dbReference>
<accession>A0ABW0NSB3</accession>